<keyword evidence="2" id="KW-1185">Reference proteome</keyword>
<gene>
    <name evidence="1" type="ORF">AVEN_7962_1</name>
</gene>
<dbReference type="AlphaFoldDB" id="A0A4Y2D3I3"/>
<name>A0A4Y2D3I3_ARAVE</name>
<sequence>MTLRLVKDLSPMMGLTSVSRTTFLIIEAFHVYFINKDTQASDQMSSSTSDLCSKLRGASQNSPRIASKRDVNITKKILTFYRKNTQVKKHRHCERNIEDIVDYQD</sequence>
<dbReference type="Proteomes" id="UP000499080">
    <property type="component" value="Unassembled WGS sequence"/>
</dbReference>
<reference evidence="1 2" key="1">
    <citation type="journal article" date="2019" name="Sci. Rep.">
        <title>Orb-weaving spider Araneus ventricosus genome elucidates the spidroin gene catalogue.</title>
        <authorList>
            <person name="Kono N."/>
            <person name="Nakamura H."/>
            <person name="Ohtoshi R."/>
            <person name="Moran D.A.P."/>
            <person name="Shinohara A."/>
            <person name="Yoshida Y."/>
            <person name="Fujiwara M."/>
            <person name="Mori M."/>
            <person name="Tomita M."/>
            <person name="Arakawa K."/>
        </authorList>
    </citation>
    <scope>NUCLEOTIDE SEQUENCE [LARGE SCALE GENOMIC DNA]</scope>
</reference>
<organism evidence="1 2">
    <name type="scientific">Araneus ventricosus</name>
    <name type="common">Orbweaver spider</name>
    <name type="synonym">Epeira ventricosa</name>
    <dbReference type="NCBI Taxonomy" id="182803"/>
    <lineage>
        <taxon>Eukaryota</taxon>
        <taxon>Metazoa</taxon>
        <taxon>Ecdysozoa</taxon>
        <taxon>Arthropoda</taxon>
        <taxon>Chelicerata</taxon>
        <taxon>Arachnida</taxon>
        <taxon>Araneae</taxon>
        <taxon>Araneomorphae</taxon>
        <taxon>Entelegynae</taxon>
        <taxon>Araneoidea</taxon>
        <taxon>Araneidae</taxon>
        <taxon>Araneus</taxon>
    </lineage>
</organism>
<comment type="caution">
    <text evidence="1">The sequence shown here is derived from an EMBL/GenBank/DDBJ whole genome shotgun (WGS) entry which is preliminary data.</text>
</comment>
<proteinExistence type="predicted"/>
<accession>A0A4Y2D3I3</accession>
<dbReference type="EMBL" id="BGPR01000289">
    <property type="protein sequence ID" value="GBM10696.1"/>
    <property type="molecule type" value="Genomic_DNA"/>
</dbReference>
<protein>
    <submittedName>
        <fullName evidence="1">Uncharacterized protein</fullName>
    </submittedName>
</protein>
<evidence type="ECO:0000313" key="1">
    <source>
        <dbReference type="EMBL" id="GBM10696.1"/>
    </source>
</evidence>
<evidence type="ECO:0000313" key="2">
    <source>
        <dbReference type="Proteomes" id="UP000499080"/>
    </source>
</evidence>